<keyword evidence="2" id="KW-0560">Oxidoreductase</keyword>
<name>A0A1C3WWS0_9HYPH</name>
<evidence type="ECO:0000256" key="2">
    <source>
        <dbReference type="ARBA" id="ARBA00023002"/>
    </source>
</evidence>
<feature type="domain" description="FAD dependent oxidoreductase" evidence="3">
    <location>
        <begin position="20"/>
        <end position="412"/>
    </location>
</feature>
<organism evidence="4 5">
    <name type="scientific">Rhizobium multihospitium</name>
    <dbReference type="NCBI Taxonomy" id="410764"/>
    <lineage>
        <taxon>Bacteria</taxon>
        <taxon>Pseudomonadati</taxon>
        <taxon>Pseudomonadota</taxon>
        <taxon>Alphaproteobacteria</taxon>
        <taxon>Hyphomicrobiales</taxon>
        <taxon>Rhizobiaceae</taxon>
        <taxon>Rhizobium/Agrobacterium group</taxon>
        <taxon>Rhizobium</taxon>
    </lineage>
</organism>
<evidence type="ECO:0000313" key="5">
    <source>
        <dbReference type="Proteomes" id="UP000199101"/>
    </source>
</evidence>
<evidence type="ECO:0000256" key="1">
    <source>
        <dbReference type="ARBA" id="ARBA00009410"/>
    </source>
</evidence>
<dbReference type="Pfam" id="PF01266">
    <property type="entry name" value="DAO"/>
    <property type="match status" value="1"/>
</dbReference>
<dbReference type="OrthoDB" id="9787190at2"/>
<dbReference type="Proteomes" id="UP000199101">
    <property type="component" value="Unassembled WGS sequence"/>
</dbReference>
<dbReference type="RefSeq" id="WP_092716618.1">
    <property type="nucleotide sequence ID" value="NZ_FMAG01000008.1"/>
</dbReference>
<comment type="similarity">
    <text evidence="1">Belongs to the DadA oxidoreductase family.</text>
</comment>
<dbReference type="STRING" id="410764.GA0061103_6455"/>
<dbReference type="Gene3D" id="3.30.9.10">
    <property type="entry name" value="D-Amino Acid Oxidase, subunit A, domain 2"/>
    <property type="match status" value="2"/>
</dbReference>
<dbReference type="PANTHER" id="PTHR13847">
    <property type="entry name" value="SARCOSINE DEHYDROGENASE-RELATED"/>
    <property type="match status" value="1"/>
</dbReference>
<dbReference type="Gene3D" id="3.50.50.60">
    <property type="entry name" value="FAD/NAD(P)-binding domain"/>
    <property type="match status" value="2"/>
</dbReference>
<sequence length="437" mass="47178">MTRIIPDSILPTQSLPAQVDIVIIGGGIIGVSTALTLAEQGVSVALCEKGLVGAEQSGRNWGWVRQMGRDPSELPLAMESLRLWKGMNERIGEETGFRQTGIAYLCRNVRQEAEYEAWLVHARTFGLDSRLLRAAELRQHLPGMVSDFTAALHTSTDGRAEPLKAAPAIARGAIRAGAHVLTGCAVRSIERSAGRVSGVVTERGRIGCSTVVLAGGAWSRLFAGNIGIDFPQLKILGSVARATAVGGVPDMPVGADNFAFRRRLDGSFSIAMRNANIAPIVPDSFRLFADFIPNLIKSWRELKLRVGNRFIEEWRTPRSWAPDAVSPFEQVRILDPVPFERFNREGLAHLIKAFPAFAESRITQSWGGLVDVTPDAVPVIGPIGSIPGFYIASGFSGHGFGIGPGAGRLMAEIVMGGKTCVDPAPFRFDRFRKTKAA</sequence>
<accession>A0A1C3WWS0</accession>
<dbReference type="GO" id="GO:0005737">
    <property type="term" value="C:cytoplasm"/>
    <property type="evidence" value="ECO:0007669"/>
    <property type="project" value="TreeGrafter"/>
</dbReference>
<protein>
    <submittedName>
        <fullName evidence="4">Glycine/D-amino acid oxidase</fullName>
    </submittedName>
</protein>
<dbReference type="GO" id="GO:0008718">
    <property type="term" value="F:D-amino-acid dehydrogenase activity"/>
    <property type="evidence" value="ECO:0007669"/>
    <property type="project" value="TreeGrafter"/>
</dbReference>
<proteinExistence type="inferred from homology"/>
<dbReference type="AlphaFoldDB" id="A0A1C3WWS0"/>
<dbReference type="GO" id="GO:0055130">
    <property type="term" value="P:D-alanine catabolic process"/>
    <property type="evidence" value="ECO:0007669"/>
    <property type="project" value="TreeGrafter"/>
</dbReference>
<keyword evidence="5" id="KW-1185">Reference proteome</keyword>
<reference evidence="5" key="1">
    <citation type="submission" date="2016-08" db="EMBL/GenBank/DDBJ databases">
        <authorList>
            <person name="Varghese N."/>
            <person name="Submissions Spin"/>
        </authorList>
    </citation>
    <scope>NUCLEOTIDE SEQUENCE [LARGE SCALE GENOMIC DNA]</scope>
    <source>
        <strain evidence="5">HAMBI 2975</strain>
    </source>
</reference>
<dbReference type="GO" id="GO:0005886">
    <property type="term" value="C:plasma membrane"/>
    <property type="evidence" value="ECO:0007669"/>
    <property type="project" value="TreeGrafter"/>
</dbReference>
<dbReference type="PANTHER" id="PTHR13847:SF280">
    <property type="entry name" value="D-AMINO ACID DEHYDROGENASE"/>
    <property type="match status" value="1"/>
</dbReference>
<dbReference type="SUPFAM" id="SSF51905">
    <property type="entry name" value="FAD/NAD(P)-binding domain"/>
    <property type="match status" value="1"/>
</dbReference>
<evidence type="ECO:0000259" key="3">
    <source>
        <dbReference type="Pfam" id="PF01266"/>
    </source>
</evidence>
<gene>
    <name evidence="4" type="ORF">GA0061103_6455</name>
</gene>
<dbReference type="InterPro" id="IPR006076">
    <property type="entry name" value="FAD-dep_OxRdtase"/>
</dbReference>
<dbReference type="InterPro" id="IPR036188">
    <property type="entry name" value="FAD/NAD-bd_sf"/>
</dbReference>
<evidence type="ECO:0000313" key="4">
    <source>
        <dbReference type="EMBL" id="SCB44326.1"/>
    </source>
</evidence>
<dbReference type="EMBL" id="FMAG01000008">
    <property type="protein sequence ID" value="SCB44326.1"/>
    <property type="molecule type" value="Genomic_DNA"/>
</dbReference>